<dbReference type="OrthoDB" id="408702at2759"/>
<protein>
    <recommendedName>
        <fullName evidence="15">Cytosine deaminase</fullName>
        <ecNumber evidence="14">3.5.4.1</ecNumber>
    </recommendedName>
    <alternativeName>
        <fullName evidence="16">Cytosine aminohydrolase</fullName>
    </alternativeName>
</protein>
<dbReference type="Proteomes" id="UP000799118">
    <property type="component" value="Unassembled WGS sequence"/>
</dbReference>
<gene>
    <name evidence="18" type="ORF">BT96DRAFT_1021812</name>
</gene>
<evidence type="ECO:0000256" key="14">
    <source>
        <dbReference type="ARBA" id="ARBA00066550"/>
    </source>
</evidence>
<dbReference type="GO" id="GO:0005634">
    <property type="term" value="C:nucleus"/>
    <property type="evidence" value="ECO:0007669"/>
    <property type="project" value="UniProtKB-SubCell"/>
</dbReference>
<comment type="subcellular location">
    <subcellularLocation>
        <location evidence="3">Cytoplasm</location>
    </subcellularLocation>
    <subcellularLocation>
        <location evidence="2">Nucleus</location>
    </subcellularLocation>
</comment>
<dbReference type="InterPro" id="IPR002125">
    <property type="entry name" value="CMP_dCMP_dom"/>
</dbReference>
<evidence type="ECO:0000256" key="2">
    <source>
        <dbReference type="ARBA" id="ARBA00004123"/>
    </source>
</evidence>
<keyword evidence="9" id="KW-0862">Zinc</keyword>
<organism evidence="18 19">
    <name type="scientific">Gymnopus androsaceus JB14</name>
    <dbReference type="NCBI Taxonomy" id="1447944"/>
    <lineage>
        <taxon>Eukaryota</taxon>
        <taxon>Fungi</taxon>
        <taxon>Dikarya</taxon>
        <taxon>Basidiomycota</taxon>
        <taxon>Agaricomycotina</taxon>
        <taxon>Agaricomycetes</taxon>
        <taxon>Agaricomycetidae</taxon>
        <taxon>Agaricales</taxon>
        <taxon>Marasmiineae</taxon>
        <taxon>Omphalotaceae</taxon>
        <taxon>Gymnopus</taxon>
    </lineage>
</organism>
<dbReference type="Gene3D" id="3.40.140.10">
    <property type="entry name" value="Cytidine Deaminase, domain 2"/>
    <property type="match status" value="1"/>
</dbReference>
<dbReference type="InterPro" id="IPR016193">
    <property type="entry name" value="Cytidine_deaminase-like"/>
</dbReference>
<name>A0A6A4HER7_9AGAR</name>
<dbReference type="GO" id="GO:0008270">
    <property type="term" value="F:zinc ion binding"/>
    <property type="evidence" value="ECO:0007669"/>
    <property type="project" value="InterPro"/>
</dbReference>
<evidence type="ECO:0000256" key="16">
    <source>
        <dbReference type="ARBA" id="ARBA00084039"/>
    </source>
</evidence>
<comment type="function">
    <text evidence="12">Catalyzes the hydrolytic deamination of cytosine to uracil or 5-methylcytosine to thymine. Is involved in the pyrimidine salvage pathway, which allows the cell to utilize cytosine for pyrimidine nucleotide synthesis.</text>
</comment>
<dbReference type="Pfam" id="PF00383">
    <property type="entry name" value="dCMP_cyt_deam_1"/>
    <property type="match status" value="1"/>
</dbReference>
<dbReference type="GO" id="GO:0008835">
    <property type="term" value="F:diaminohydroxyphosphoribosylaminopyrimidine deaminase activity"/>
    <property type="evidence" value="ECO:0007669"/>
    <property type="project" value="TreeGrafter"/>
</dbReference>
<dbReference type="PROSITE" id="PS51747">
    <property type="entry name" value="CYT_DCMP_DEAMINASES_2"/>
    <property type="match status" value="1"/>
</dbReference>
<evidence type="ECO:0000256" key="10">
    <source>
        <dbReference type="ARBA" id="ARBA00023242"/>
    </source>
</evidence>
<keyword evidence="10" id="KW-0539">Nucleus</keyword>
<comment type="catalytic activity">
    <reaction evidence="11">
        <text>cytosine + H2O + H(+) = uracil + NH4(+)</text>
        <dbReference type="Rhea" id="RHEA:20605"/>
        <dbReference type="ChEBI" id="CHEBI:15377"/>
        <dbReference type="ChEBI" id="CHEBI:15378"/>
        <dbReference type="ChEBI" id="CHEBI:16040"/>
        <dbReference type="ChEBI" id="CHEBI:17568"/>
        <dbReference type="ChEBI" id="CHEBI:28938"/>
        <dbReference type="EC" id="3.5.4.1"/>
    </reaction>
</comment>
<accession>A0A6A4HER7</accession>
<dbReference type="GO" id="GO:0046087">
    <property type="term" value="P:cytidine metabolic process"/>
    <property type="evidence" value="ECO:0007669"/>
    <property type="project" value="TreeGrafter"/>
</dbReference>
<dbReference type="GO" id="GO:0004131">
    <property type="term" value="F:cytosine deaminase activity"/>
    <property type="evidence" value="ECO:0007669"/>
    <property type="project" value="UniProtKB-EC"/>
</dbReference>
<keyword evidence="8" id="KW-0378">Hydrolase</keyword>
<evidence type="ECO:0000256" key="8">
    <source>
        <dbReference type="ARBA" id="ARBA00022801"/>
    </source>
</evidence>
<sequence length="302" mass="33422">MPSSLLTRRKARLNTCFREECEDRDVTGDQKIALLATFIGFLEEYLGEAEAEAGVKHEQGVEIFAADQKAWEEFKTKFFPEAPLYMRINTVMAEGFQPIHVPLLLLPSHAPGPKPKPIRKPGWKRDTESSLLKVVLVSNAQSILSPSKGYNWAKIDLIGMTKALEQARKSFTEGGIPIGCSLIAHDGAILGIGHNERIQKKSATLHGEISALENAGRLKASVYRDATIYTTLSPCNMCTGAILLYKIPRVVIGENTTFKGGEDLLKAHSVDVVVLDDEECKDLMAKFIRAKPEEWNEDIGED</sequence>
<dbReference type="SUPFAM" id="SSF53927">
    <property type="entry name" value="Cytidine deaminase-like"/>
    <property type="match status" value="1"/>
</dbReference>
<evidence type="ECO:0000256" key="3">
    <source>
        <dbReference type="ARBA" id="ARBA00004496"/>
    </source>
</evidence>
<dbReference type="PROSITE" id="PS00903">
    <property type="entry name" value="CYT_DCMP_DEAMINASES_1"/>
    <property type="match status" value="1"/>
</dbReference>
<dbReference type="GO" id="GO:0008655">
    <property type="term" value="P:pyrimidine-containing compound salvage"/>
    <property type="evidence" value="ECO:0007669"/>
    <property type="project" value="TreeGrafter"/>
</dbReference>
<keyword evidence="19" id="KW-1185">Reference proteome</keyword>
<comment type="cofactor">
    <cofactor evidence="1">
        <name>Zn(2+)</name>
        <dbReference type="ChEBI" id="CHEBI:29105"/>
    </cofactor>
</comment>
<proteinExistence type="inferred from homology"/>
<evidence type="ECO:0000256" key="9">
    <source>
        <dbReference type="ARBA" id="ARBA00022833"/>
    </source>
</evidence>
<keyword evidence="7" id="KW-0479">Metal-binding</keyword>
<comment type="similarity">
    <text evidence="4">Belongs to the cytidine and deoxycytidylate deaminase family.</text>
</comment>
<evidence type="ECO:0000256" key="6">
    <source>
        <dbReference type="ARBA" id="ARBA00022490"/>
    </source>
</evidence>
<dbReference type="PANTHER" id="PTHR11079:SF190">
    <property type="entry name" value="CYTOSINE DEAMINASE"/>
    <property type="match status" value="1"/>
</dbReference>
<comment type="pathway">
    <text evidence="13">Pyrimidine metabolism; UMP biosynthesis via salvage pathway; uracil from cytosine: step 1/1.</text>
</comment>
<dbReference type="EC" id="3.5.4.1" evidence="14"/>
<dbReference type="CDD" id="cd01285">
    <property type="entry name" value="nucleoside_deaminase"/>
    <property type="match status" value="1"/>
</dbReference>
<evidence type="ECO:0000313" key="19">
    <source>
        <dbReference type="Proteomes" id="UP000799118"/>
    </source>
</evidence>
<evidence type="ECO:0000256" key="15">
    <source>
        <dbReference type="ARBA" id="ARBA00074321"/>
    </source>
</evidence>
<dbReference type="GO" id="GO:0019858">
    <property type="term" value="P:cytosine metabolic process"/>
    <property type="evidence" value="ECO:0007669"/>
    <property type="project" value="TreeGrafter"/>
</dbReference>
<evidence type="ECO:0000256" key="7">
    <source>
        <dbReference type="ARBA" id="ARBA00022723"/>
    </source>
</evidence>
<evidence type="ECO:0000313" key="18">
    <source>
        <dbReference type="EMBL" id="KAE9395727.1"/>
    </source>
</evidence>
<reference evidence="18" key="1">
    <citation type="journal article" date="2019" name="Environ. Microbiol.">
        <title>Fungal ecological strategies reflected in gene transcription - a case study of two litter decomposers.</title>
        <authorList>
            <person name="Barbi F."/>
            <person name="Kohler A."/>
            <person name="Barry K."/>
            <person name="Baskaran P."/>
            <person name="Daum C."/>
            <person name="Fauchery L."/>
            <person name="Ihrmark K."/>
            <person name="Kuo A."/>
            <person name="LaButti K."/>
            <person name="Lipzen A."/>
            <person name="Morin E."/>
            <person name="Grigoriev I.V."/>
            <person name="Henrissat B."/>
            <person name="Lindahl B."/>
            <person name="Martin F."/>
        </authorList>
    </citation>
    <scope>NUCLEOTIDE SEQUENCE</scope>
    <source>
        <strain evidence="18">JB14</strain>
    </source>
</reference>
<evidence type="ECO:0000259" key="17">
    <source>
        <dbReference type="PROSITE" id="PS51747"/>
    </source>
</evidence>
<dbReference type="AlphaFoldDB" id="A0A6A4HER7"/>
<comment type="subunit">
    <text evidence="5">Homodimer.</text>
</comment>
<dbReference type="PANTHER" id="PTHR11079">
    <property type="entry name" value="CYTOSINE DEAMINASE FAMILY MEMBER"/>
    <property type="match status" value="1"/>
</dbReference>
<evidence type="ECO:0000256" key="5">
    <source>
        <dbReference type="ARBA" id="ARBA00011738"/>
    </source>
</evidence>
<evidence type="ECO:0000256" key="13">
    <source>
        <dbReference type="ARBA" id="ARBA00060700"/>
    </source>
</evidence>
<keyword evidence="6" id="KW-0963">Cytoplasm</keyword>
<evidence type="ECO:0000256" key="11">
    <source>
        <dbReference type="ARBA" id="ARBA00050113"/>
    </source>
</evidence>
<evidence type="ECO:0000256" key="4">
    <source>
        <dbReference type="ARBA" id="ARBA00006576"/>
    </source>
</evidence>
<dbReference type="FunFam" id="3.40.140.10:FF:000016">
    <property type="entry name" value="Cytosine deaminase"/>
    <property type="match status" value="1"/>
</dbReference>
<dbReference type="GO" id="GO:0005737">
    <property type="term" value="C:cytoplasm"/>
    <property type="evidence" value="ECO:0007669"/>
    <property type="project" value="UniProtKB-SubCell"/>
</dbReference>
<dbReference type="InterPro" id="IPR016192">
    <property type="entry name" value="APOBEC/CMP_deaminase_Zn-bd"/>
</dbReference>
<evidence type="ECO:0000256" key="1">
    <source>
        <dbReference type="ARBA" id="ARBA00001947"/>
    </source>
</evidence>
<evidence type="ECO:0000256" key="12">
    <source>
        <dbReference type="ARBA" id="ARBA00056232"/>
    </source>
</evidence>
<feature type="domain" description="CMP/dCMP-type deaminase" evidence="17">
    <location>
        <begin position="154"/>
        <end position="271"/>
    </location>
</feature>
<dbReference type="EMBL" id="ML769526">
    <property type="protein sequence ID" value="KAE9395727.1"/>
    <property type="molecule type" value="Genomic_DNA"/>
</dbReference>